<evidence type="ECO:0000313" key="3">
    <source>
        <dbReference type="Proteomes" id="UP000030687"/>
    </source>
</evidence>
<dbReference type="Gramene" id="ESR40230">
    <property type="protein sequence ID" value="ESR40230"/>
    <property type="gene ID" value="CICLE_v10026993mg"/>
</dbReference>
<sequence>MDQTLELPTFIIHQIMSYLSAKEVARTRILSKRWNQLNAHSLQFGCKLWQPSYAISFRSLKQITLHKVFINDQVVQSLICGCPLLDDLIFRSCFGLKFLSISDAHKLKILTLEELSSEIQSIEIVVPSLQKLALGIFTFGAPPVLNVAECPHLKKLILLVFPLNDREFHHLISKFPLLEDLSIDHFAVDAPCLLSFNFKHNTCPIISTNAPCPWNVSFRCDGVLYTFWFLRLRKFLRASNQIEMLDMYFMSWVEVCSYAPYK</sequence>
<dbReference type="PANTHER" id="PTHR34145:SF28">
    <property type="entry name" value="F-BOX DOMAIN-CONTAINING PROTEIN"/>
    <property type="match status" value="1"/>
</dbReference>
<dbReference type="PROSITE" id="PS50181">
    <property type="entry name" value="FBOX"/>
    <property type="match status" value="1"/>
</dbReference>
<protein>
    <recommendedName>
        <fullName evidence="1">F-box domain-containing protein</fullName>
    </recommendedName>
</protein>
<dbReference type="Proteomes" id="UP000030687">
    <property type="component" value="Unassembled WGS sequence"/>
</dbReference>
<dbReference type="Pfam" id="PF23622">
    <property type="entry name" value="LRR_At1g61320_AtMIF1"/>
    <property type="match status" value="1"/>
</dbReference>
<proteinExistence type="predicted"/>
<dbReference type="Pfam" id="PF00646">
    <property type="entry name" value="F-box"/>
    <property type="match status" value="1"/>
</dbReference>
<dbReference type="KEGG" id="cic:CICLE_v10026993mg"/>
<organism evidence="2 3">
    <name type="scientific">Citrus clementina</name>
    <name type="common">Clementine</name>
    <name type="synonym">Citrus deliciosa x Citrus sinensis</name>
    <dbReference type="NCBI Taxonomy" id="85681"/>
    <lineage>
        <taxon>Eukaryota</taxon>
        <taxon>Viridiplantae</taxon>
        <taxon>Streptophyta</taxon>
        <taxon>Embryophyta</taxon>
        <taxon>Tracheophyta</taxon>
        <taxon>Spermatophyta</taxon>
        <taxon>Magnoliopsida</taxon>
        <taxon>eudicotyledons</taxon>
        <taxon>Gunneridae</taxon>
        <taxon>Pentapetalae</taxon>
        <taxon>rosids</taxon>
        <taxon>malvids</taxon>
        <taxon>Sapindales</taxon>
        <taxon>Rutaceae</taxon>
        <taxon>Aurantioideae</taxon>
        <taxon>Citrus</taxon>
    </lineage>
</organism>
<gene>
    <name evidence="2" type="ORF">CICLE_v10026993mg</name>
</gene>
<dbReference type="PANTHER" id="PTHR34145">
    <property type="entry name" value="OS02G0105600 PROTEIN"/>
    <property type="match status" value="1"/>
</dbReference>
<dbReference type="InterPro" id="IPR055357">
    <property type="entry name" value="LRR_At1g61320_AtMIF1"/>
</dbReference>
<dbReference type="InterPro" id="IPR053772">
    <property type="entry name" value="At1g61320/At1g61330-like"/>
</dbReference>
<keyword evidence="3" id="KW-1185">Reference proteome</keyword>
<accession>V4SMY0</accession>
<dbReference type="SUPFAM" id="SSF81383">
    <property type="entry name" value="F-box domain"/>
    <property type="match status" value="1"/>
</dbReference>
<reference evidence="2 3" key="1">
    <citation type="submission" date="2013-10" db="EMBL/GenBank/DDBJ databases">
        <authorList>
            <consortium name="International Citrus Genome Consortium"/>
            <person name="Jenkins J."/>
            <person name="Schmutz J."/>
            <person name="Prochnik S."/>
            <person name="Rokhsar D."/>
            <person name="Gmitter F."/>
            <person name="Ollitrault P."/>
            <person name="Machado M."/>
            <person name="Talon M."/>
            <person name="Wincker P."/>
            <person name="Jaillon O."/>
            <person name="Morgante M."/>
        </authorList>
    </citation>
    <scope>NUCLEOTIDE SEQUENCE</scope>
    <source>
        <strain evidence="3">cv. Clemenules</strain>
    </source>
</reference>
<dbReference type="InParanoid" id="V4SMY0"/>
<dbReference type="InterPro" id="IPR001810">
    <property type="entry name" value="F-box_dom"/>
</dbReference>
<dbReference type="InterPro" id="IPR032675">
    <property type="entry name" value="LRR_dom_sf"/>
</dbReference>
<name>V4SMY0_CITCL</name>
<dbReference type="AlphaFoldDB" id="V4SMY0"/>
<dbReference type="SUPFAM" id="SSF52047">
    <property type="entry name" value="RNI-like"/>
    <property type="match status" value="1"/>
</dbReference>
<dbReference type="Gene3D" id="3.80.10.10">
    <property type="entry name" value="Ribonuclease Inhibitor"/>
    <property type="match status" value="1"/>
</dbReference>
<evidence type="ECO:0000313" key="2">
    <source>
        <dbReference type="EMBL" id="ESR40230.1"/>
    </source>
</evidence>
<dbReference type="EMBL" id="KI536925">
    <property type="protein sequence ID" value="ESR40230.1"/>
    <property type="molecule type" value="Genomic_DNA"/>
</dbReference>
<dbReference type="InterPro" id="IPR036047">
    <property type="entry name" value="F-box-like_dom_sf"/>
</dbReference>
<evidence type="ECO:0000259" key="1">
    <source>
        <dbReference type="PROSITE" id="PS50181"/>
    </source>
</evidence>
<feature type="domain" description="F-box" evidence="1">
    <location>
        <begin position="1"/>
        <end position="52"/>
    </location>
</feature>